<organism evidence="2 3">
    <name type="scientific">Ramularia collo-cygni</name>
    <dbReference type="NCBI Taxonomy" id="112498"/>
    <lineage>
        <taxon>Eukaryota</taxon>
        <taxon>Fungi</taxon>
        <taxon>Dikarya</taxon>
        <taxon>Ascomycota</taxon>
        <taxon>Pezizomycotina</taxon>
        <taxon>Dothideomycetes</taxon>
        <taxon>Dothideomycetidae</taxon>
        <taxon>Mycosphaerellales</taxon>
        <taxon>Mycosphaerellaceae</taxon>
        <taxon>Ramularia</taxon>
    </lineage>
</organism>
<feature type="region of interest" description="Disordered" evidence="1">
    <location>
        <begin position="1"/>
        <end position="24"/>
    </location>
</feature>
<keyword evidence="3" id="KW-1185">Reference proteome</keyword>
<sequence>MVQPAPGGGPRASASNKKRKAEMEEEVLQIEGASDVQEGRKRIRSVSTAWPYESDAKIYSLDYGKTIEVTVFRNKQGISPVVKEVFRVDEALLFRGSPYIRRRITIQGDKTNYEIFDGDPADFKFYLNWIYGKALSVVPVEDGGGSLFREQRSRLGQDDQPDAGVSSLCDLLRFAFLAIRDFGFIFQVLRVLGERALTALPGSVSISVADGVFIWGLRHRPGARFIRRRIPEWMAPGLTREEIEQSGQFLKSDLLKALRELLPHTKLTIRIGAGENAQTLTVDRSLAIRRSTLLSTVLKAGGSMPSELPPAQITLDESGTATLSGEYSANLLRDWAETLTEEGKELKSLLSRYNNLKIDQVQADECKRALCALWILAEALGDRMLQKTIITALLTDSNGEILRTRWVTPEIIAMVYERLPSSSGLRRLIVSIISSSIVRQGMKSNTPAIPTALLMEILIKTREISGIDKGHKHLKLATYRCRSVL</sequence>
<evidence type="ECO:0000313" key="2">
    <source>
        <dbReference type="EMBL" id="CZT14835.1"/>
    </source>
</evidence>
<dbReference type="EMBL" id="FJUY01000001">
    <property type="protein sequence ID" value="CZT14835.1"/>
    <property type="molecule type" value="Genomic_DNA"/>
</dbReference>
<proteinExistence type="predicted"/>
<accession>A0A2D3UPK0</accession>
<evidence type="ECO:0000313" key="3">
    <source>
        <dbReference type="Proteomes" id="UP000225277"/>
    </source>
</evidence>
<name>A0A2D3UPK0_9PEZI</name>
<dbReference type="RefSeq" id="XP_023621732.1">
    <property type="nucleotide sequence ID" value="XM_023765964.1"/>
</dbReference>
<gene>
    <name evidence="2" type="ORF">RCC_00778</name>
</gene>
<feature type="compositionally biased region" description="Gly residues" evidence="1">
    <location>
        <begin position="1"/>
        <end position="10"/>
    </location>
</feature>
<dbReference type="AlphaFoldDB" id="A0A2D3UPK0"/>
<dbReference type="GeneID" id="35596127"/>
<dbReference type="Proteomes" id="UP000225277">
    <property type="component" value="Unassembled WGS sequence"/>
</dbReference>
<reference evidence="2 3" key="1">
    <citation type="submission" date="2016-03" db="EMBL/GenBank/DDBJ databases">
        <authorList>
            <person name="Ploux O."/>
        </authorList>
    </citation>
    <scope>NUCLEOTIDE SEQUENCE [LARGE SCALE GENOMIC DNA]</scope>
    <source>
        <strain evidence="2 3">URUG2</strain>
    </source>
</reference>
<evidence type="ECO:0000256" key="1">
    <source>
        <dbReference type="SAM" id="MobiDB-lite"/>
    </source>
</evidence>
<protein>
    <submittedName>
        <fullName evidence="2">Uncharacterized protein</fullName>
    </submittedName>
</protein>